<dbReference type="PROSITE" id="PS50983">
    <property type="entry name" value="FE_B12_PBP"/>
    <property type="match status" value="1"/>
</dbReference>
<dbReference type="KEGG" id="ddu:GF1_27440"/>
<dbReference type="RefSeq" id="WP_267927102.1">
    <property type="nucleotide sequence ID" value="NZ_AP024233.1"/>
</dbReference>
<keyword evidence="1" id="KW-0732">Signal</keyword>
<evidence type="ECO:0000259" key="3">
    <source>
        <dbReference type="PROSITE" id="PS50983"/>
    </source>
</evidence>
<feature type="compositionally biased region" description="Basic residues" evidence="2">
    <location>
        <begin position="1"/>
        <end position="11"/>
    </location>
</feature>
<dbReference type="EMBL" id="AP024233">
    <property type="protein sequence ID" value="BCO10368.1"/>
    <property type="molecule type" value="Genomic_DNA"/>
</dbReference>
<accession>A0A915U2Y0</accession>
<dbReference type="InterPro" id="IPR050902">
    <property type="entry name" value="ABC_Transporter_SBP"/>
</dbReference>
<evidence type="ECO:0000256" key="1">
    <source>
        <dbReference type="ARBA" id="ARBA00022729"/>
    </source>
</evidence>
<feature type="region of interest" description="Disordered" evidence="2">
    <location>
        <begin position="1"/>
        <end position="22"/>
    </location>
</feature>
<dbReference type="AlphaFoldDB" id="A0A915U2Y0"/>
<dbReference type="NCBIfam" id="NF038402">
    <property type="entry name" value="TroA_like"/>
    <property type="match status" value="1"/>
</dbReference>
<dbReference type="Gene3D" id="3.40.50.1980">
    <property type="entry name" value="Nitrogenase molybdenum iron protein domain"/>
    <property type="match status" value="2"/>
</dbReference>
<sequence>MRRYFLKKRSGGRPSGNKKPTGTAFPSRTCILCLAGLILLLGTYPPARGRTTAQRIISLGPINTENIYLLGAEELLVANTRYCVRPEAARTKEKIGSVMQINIEKIVSLYPDLILATGLTQPAQIRKLRELGLRVVQFTQPKSFADICAQLLRLGRLLGREQRAGELVARAEKEVAAIRQRVDGRERPRVFLQVGAEPLFGSVPGSFTHDFIEFGGGTNILSDQSSGAVSREKVLARNPDVILIAIMGSETGVAGREKARWERFGVIRAVRDHRVHIVNPNLVCSPSPATFVQALRLIAGLIHPEIFQEKDHANL</sequence>
<feature type="domain" description="Fe/B12 periplasmic-binding" evidence="3">
    <location>
        <begin position="55"/>
        <end position="306"/>
    </location>
</feature>
<dbReference type="Proteomes" id="UP001063350">
    <property type="component" value="Chromosome"/>
</dbReference>
<gene>
    <name evidence="4" type="primary">yvrC</name>
    <name evidence="4" type="ORF">GF1_27440</name>
</gene>
<dbReference type="InterPro" id="IPR002491">
    <property type="entry name" value="ABC_transptr_periplasmic_BD"/>
</dbReference>
<dbReference type="Pfam" id="PF01497">
    <property type="entry name" value="Peripla_BP_2"/>
    <property type="match status" value="1"/>
</dbReference>
<name>A0A915U2Y0_9BACT</name>
<keyword evidence="4" id="KW-0449">Lipoprotein</keyword>
<evidence type="ECO:0000313" key="5">
    <source>
        <dbReference type="Proteomes" id="UP001063350"/>
    </source>
</evidence>
<evidence type="ECO:0000313" key="4">
    <source>
        <dbReference type="EMBL" id="BCO10368.1"/>
    </source>
</evidence>
<dbReference type="SUPFAM" id="SSF53807">
    <property type="entry name" value="Helical backbone' metal receptor"/>
    <property type="match status" value="1"/>
</dbReference>
<keyword evidence="5" id="KW-1185">Reference proteome</keyword>
<reference evidence="4" key="1">
    <citation type="submission" date="2020-12" db="EMBL/GenBank/DDBJ databases">
        <title>Desulfobium dissulfuricans gen. nov., sp. nov., a novel mesophilic, sulfate-reducing bacterium isolated from a deep-sea hydrothermal vent.</title>
        <authorList>
            <person name="Hashimoto Y."/>
            <person name="Tame A."/>
            <person name="Sawayama S."/>
            <person name="Miyazaki J."/>
            <person name="Takai K."/>
            <person name="Nakagawa S."/>
        </authorList>
    </citation>
    <scope>NUCLEOTIDE SEQUENCE</scope>
    <source>
        <strain evidence="4">GF1</strain>
    </source>
</reference>
<dbReference type="PANTHER" id="PTHR30535">
    <property type="entry name" value="VITAMIN B12-BINDING PROTEIN"/>
    <property type="match status" value="1"/>
</dbReference>
<organism evidence="4 5">
    <name type="scientific">Desulfolithobacter dissulfuricans</name>
    <dbReference type="NCBI Taxonomy" id="2795293"/>
    <lineage>
        <taxon>Bacteria</taxon>
        <taxon>Pseudomonadati</taxon>
        <taxon>Thermodesulfobacteriota</taxon>
        <taxon>Desulfobulbia</taxon>
        <taxon>Desulfobulbales</taxon>
        <taxon>Desulfobulbaceae</taxon>
        <taxon>Desulfolithobacter</taxon>
    </lineage>
</organism>
<dbReference type="InterPro" id="IPR054828">
    <property type="entry name" value="Vit_B12_bind_prot"/>
</dbReference>
<dbReference type="PANTHER" id="PTHR30535:SF34">
    <property type="entry name" value="MOLYBDATE-BINDING PROTEIN MOLA"/>
    <property type="match status" value="1"/>
</dbReference>
<protein>
    <submittedName>
        <fullName evidence="4">ABC transporter substrate-binding lipoprotein YvrC</fullName>
    </submittedName>
</protein>
<evidence type="ECO:0000256" key="2">
    <source>
        <dbReference type="SAM" id="MobiDB-lite"/>
    </source>
</evidence>
<proteinExistence type="predicted"/>